<evidence type="ECO:0000313" key="3">
    <source>
        <dbReference type="EMBL" id="PRY30716.1"/>
    </source>
</evidence>
<dbReference type="GO" id="GO:0032259">
    <property type="term" value="P:methylation"/>
    <property type="evidence" value="ECO:0007669"/>
    <property type="project" value="UniProtKB-KW"/>
</dbReference>
<gene>
    <name evidence="3" type="ORF">CLV70_104268</name>
</gene>
<dbReference type="SUPFAM" id="SSF53335">
    <property type="entry name" value="S-adenosyl-L-methionine-dependent methyltransferases"/>
    <property type="match status" value="1"/>
</dbReference>
<reference evidence="3 4" key="1">
    <citation type="submission" date="2018-03" db="EMBL/GenBank/DDBJ databases">
        <title>Genomic Encyclopedia of Archaeal and Bacterial Type Strains, Phase II (KMG-II): from individual species to whole genera.</title>
        <authorList>
            <person name="Goeker M."/>
        </authorList>
    </citation>
    <scope>NUCLEOTIDE SEQUENCE [LARGE SCALE GENOMIC DNA]</scope>
    <source>
        <strain evidence="3 4">DSM 45348</strain>
    </source>
</reference>
<dbReference type="OrthoDB" id="3286690at2"/>
<keyword evidence="4" id="KW-1185">Reference proteome</keyword>
<dbReference type="CDD" id="cd02440">
    <property type="entry name" value="AdoMet_MTases"/>
    <property type="match status" value="1"/>
</dbReference>
<dbReference type="Pfam" id="PF13649">
    <property type="entry name" value="Methyltransf_25"/>
    <property type="match status" value="1"/>
</dbReference>
<sequence>MTETDSRSWDAFWRDLAADGDTALWDSSATLAAAEHLRRASPHLDATLPLVDLGCGSGRQTREFARRFARVLGVDVAEPALAIARREHAAPNLEYRRLDLLDPGAVAGLATELGDANVYLRGVLHQLPPAGQDRAVRAVATLLGTRGRLFAQELTDVTTWAVHDLLAEGAPLDKFTRLARHFGFGAAAPPVQGRQLDRLITRNGLLRLVASGDDRLHTTQPGRDGTPVTLPTAWVIAAPAAPTAP</sequence>
<keyword evidence="1 3" id="KW-0808">Transferase</keyword>
<dbReference type="Proteomes" id="UP000239209">
    <property type="component" value="Unassembled WGS sequence"/>
</dbReference>
<evidence type="ECO:0000313" key="4">
    <source>
        <dbReference type="Proteomes" id="UP000239209"/>
    </source>
</evidence>
<evidence type="ECO:0000256" key="1">
    <source>
        <dbReference type="ARBA" id="ARBA00022679"/>
    </source>
</evidence>
<dbReference type="RefSeq" id="WP_106126325.1">
    <property type="nucleotide sequence ID" value="NZ_PVZG01000004.1"/>
</dbReference>
<dbReference type="GO" id="GO:0008168">
    <property type="term" value="F:methyltransferase activity"/>
    <property type="evidence" value="ECO:0007669"/>
    <property type="project" value="UniProtKB-KW"/>
</dbReference>
<dbReference type="Gene3D" id="3.40.50.150">
    <property type="entry name" value="Vaccinia Virus protein VP39"/>
    <property type="match status" value="1"/>
</dbReference>
<accession>A0A2T0SBD0</accession>
<evidence type="ECO:0000259" key="2">
    <source>
        <dbReference type="Pfam" id="PF13649"/>
    </source>
</evidence>
<name>A0A2T0SBD0_9ACTN</name>
<dbReference type="EMBL" id="PVZG01000004">
    <property type="protein sequence ID" value="PRY30716.1"/>
    <property type="molecule type" value="Genomic_DNA"/>
</dbReference>
<feature type="domain" description="Methyltransferase" evidence="2">
    <location>
        <begin position="51"/>
        <end position="146"/>
    </location>
</feature>
<dbReference type="AlphaFoldDB" id="A0A2T0SBD0"/>
<dbReference type="InterPro" id="IPR041698">
    <property type="entry name" value="Methyltransf_25"/>
</dbReference>
<dbReference type="InterPro" id="IPR029063">
    <property type="entry name" value="SAM-dependent_MTases_sf"/>
</dbReference>
<organism evidence="3 4">
    <name type="scientific">Pseudosporangium ferrugineum</name>
    <dbReference type="NCBI Taxonomy" id="439699"/>
    <lineage>
        <taxon>Bacteria</taxon>
        <taxon>Bacillati</taxon>
        <taxon>Actinomycetota</taxon>
        <taxon>Actinomycetes</taxon>
        <taxon>Micromonosporales</taxon>
        <taxon>Micromonosporaceae</taxon>
        <taxon>Pseudosporangium</taxon>
    </lineage>
</organism>
<comment type="caution">
    <text evidence="3">The sequence shown here is derived from an EMBL/GenBank/DDBJ whole genome shotgun (WGS) entry which is preliminary data.</text>
</comment>
<dbReference type="PANTHER" id="PTHR43861">
    <property type="entry name" value="TRANS-ACONITATE 2-METHYLTRANSFERASE-RELATED"/>
    <property type="match status" value="1"/>
</dbReference>
<proteinExistence type="predicted"/>
<keyword evidence="3" id="KW-0489">Methyltransferase</keyword>
<protein>
    <submittedName>
        <fullName evidence="3">Methyltransferase family protein</fullName>
    </submittedName>
</protein>